<comment type="similarity">
    <text evidence="1 4">Belongs to the eukaryotic ribosomal protein eS6 family.</text>
</comment>
<dbReference type="AlphaFoldDB" id="A0A7C4NPQ7"/>
<dbReference type="GO" id="GO:1990904">
    <property type="term" value="C:ribonucleoprotein complex"/>
    <property type="evidence" value="ECO:0007669"/>
    <property type="project" value="UniProtKB-KW"/>
</dbReference>
<dbReference type="NCBIfam" id="NF003292">
    <property type="entry name" value="PRK04290.1-1"/>
    <property type="match status" value="1"/>
</dbReference>
<evidence type="ECO:0000256" key="4">
    <source>
        <dbReference type="HAMAP-Rule" id="MF_00512"/>
    </source>
</evidence>
<protein>
    <recommendedName>
        <fullName evidence="4">Small ribosomal subunit protein eS6</fullName>
    </recommendedName>
</protein>
<dbReference type="InterPro" id="IPR020924">
    <property type="entry name" value="Ribosomal_eS6_arc"/>
</dbReference>
<dbReference type="SMART" id="SM01405">
    <property type="entry name" value="Ribosomal_S6e"/>
    <property type="match status" value="1"/>
</dbReference>
<keyword evidence="2 4" id="KW-0689">Ribosomal protein</keyword>
<evidence type="ECO:0000313" key="5">
    <source>
        <dbReference type="EMBL" id="HGQ73890.1"/>
    </source>
</evidence>
<organism evidence="5">
    <name type="scientific">Staphylothermus marinus</name>
    <dbReference type="NCBI Taxonomy" id="2280"/>
    <lineage>
        <taxon>Archaea</taxon>
        <taxon>Thermoproteota</taxon>
        <taxon>Thermoprotei</taxon>
        <taxon>Desulfurococcales</taxon>
        <taxon>Desulfurococcaceae</taxon>
        <taxon>Staphylothermus</taxon>
    </lineage>
</organism>
<name>A0A7C4NPQ7_STAMA</name>
<dbReference type="Pfam" id="PF01092">
    <property type="entry name" value="Ribosomal_S6e"/>
    <property type="match status" value="1"/>
</dbReference>
<dbReference type="GO" id="GO:0006412">
    <property type="term" value="P:translation"/>
    <property type="evidence" value="ECO:0007669"/>
    <property type="project" value="UniProtKB-UniRule"/>
</dbReference>
<comment type="caution">
    <text evidence="5">The sequence shown here is derived from an EMBL/GenBank/DDBJ whole genome shotgun (WGS) entry which is preliminary data.</text>
</comment>
<dbReference type="GO" id="GO:0003735">
    <property type="term" value="F:structural constituent of ribosome"/>
    <property type="evidence" value="ECO:0007669"/>
    <property type="project" value="InterPro"/>
</dbReference>
<gene>
    <name evidence="4" type="primary">rps6e</name>
    <name evidence="5" type="ORF">ENU20_02290</name>
</gene>
<reference evidence="5" key="1">
    <citation type="journal article" date="2020" name="mSystems">
        <title>Genome- and Community-Level Interaction Insights into Carbon Utilization and Element Cycling Functions of Hydrothermarchaeota in Hydrothermal Sediment.</title>
        <authorList>
            <person name="Zhou Z."/>
            <person name="Liu Y."/>
            <person name="Xu W."/>
            <person name="Pan J."/>
            <person name="Luo Z.H."/>
            <person name="Li M."/>
        </authorList>
    </citation>
    <scope>NUCLEOTIDE SEQUENCE [LARGE SCALE GENOMIC DNA]</scope>
    <source>
        <strain evidence="5">SpSt-648</strain>
    </source>
</reference>
<accession>A0A7C4NPQ7</accession>
<keyword evidence="3 4" id="KW-0687">Ribonucleoprotein</keyword>
<evidence type="ECO:0000256" key="3">
    <source>
        <dbReference type="ARBA" id="ARBA00023274"/>
    </source>
</evidence>
<sequence>MPDFKIVVSDPQAYREMKIVKVKVVGDSSVDYNDKMKDGFELPLIKANEKLLNELKPVHGVVTIRMVKPGTTDKVKITGRLIVDNNIQDGEVHVNYELLVNKTGVSELEGYIFRSPSWQIRVNDERTRSLIGLKIGDVFDGSVIGLKNVKLRICGGSDNSGLPMRPDLPGGVKVRLLLSGPPGFHPTRRGERRKKTVRGNTITVDMVQINTRIIY</sequence>
<dbReference type="InterPro" id="IPR001377">
    <property type="entry name" value="Ribosomal_eS6"/>
</dbReference>
<dbReference type="PANTHER" id="PTHR11502">
    <property type="entry name" value="40S RIBOSOMAL PROTEIN S6"/>
    <property type="match status" value="1"/>
</dbReference>
<dbReference type="EMBL" id="DTBP01000015">
    <property type="protein sequence ID" value="HGQ73890.1"/>
    <property type="molecule type" value="Genomic_DNA"/>
</dbReference>
<dbReference type="GO" id="GO:0005840">
    <property type="term" value="C:ribosome"/>
    <property type="evidence" value="ECO:0007669"/>
    <property type="project" value="UniProtKB-KW"/>
</dbReference>
<dbReference type="HAMAP" id="MF_00512">
    <property type="entry name" value="Ribosomal_eS6"/>
    <property type="match status" value="1"/>
</dbReference>
<evidence type="ECO:0000256" key="1">
    <source>
        <dbReference type="ARBA" id="ARBA00009312"/>
    </source>
</evidence>
<proteinExistence type="inferred from homology"/>
<evidence type="ECO:0000256" key="2">
    <source>
        <dbReference type="ARBA" id="ARBA00022980"/>
    </source>
</evidence>